<name>A0A151IAP4_9HYME</name>
<dbReference type="STRING" id="456900.A0A151IAP4"/>
<keyword evidence="1" id="KW-0346">Stress response</keyword>
<organism evidence="1 2">
    <name type="scientific">Cyphomyrmex costatus</name>
    <dbReference type="NCBI Taxonomy" id="456900"/>
    <lineage>
        <taxon>Eukaryota</taxon>
        <taxon>Metazoa</taxon>
        <taxon>Ecdysozoa</taxon>
        <taxon>Arthropoda</taxon>
        <taxon>Hexapoda</taxon>
        <taxon>Insecta</taxon>
        <taxon>Pterygota</taxon>
        <taxon>Neoptera</taxon>
        <taxon>Endopterygota</taxon>
        <taxon>Hymenoptera</taxon>
        <taxon>Apocrita</taxon>
        <taxon>Aculeata</taxon>
        <taxon>Formicoidea</taxon>
        <taxon>Formicidae</taxon>
        <taxon>Myrmicinae</taxon>
        <taxon>Cyphomyrmex</taxon>
    </lineage>
</organism>
<proteinExistence type="predicted"/>
<accession>A0A151IAP4</accession>
<reference evidence="1 2" key="1">
    <citation type="submission" date="2016-03" db="EMBL/GenBank/DDBJ databases">
        <title>Cyphomyrmex costatus WGS genome.</title>
        <authorList>
            <person name="Nygaard S."/>
            <person name="Hu H."/>
            <person name="Boomsma J."/>
            <person name="Zhang G."/>
        </authorList>
    </citation>
    <scope>NUCLEOTIDE SEQUENCE [LARGE SCALE GENOMIC DNA]</scope>
    <source>
        <strain evidence="1">MS0001</strain>
        <tissue evidence="1">Whole body</tissue>
    </source>
</reference>
<dbReference type="SUPFAM" id="SSF100934">
    <property type="entry name" value="Heat shock protein 70kD (HSP70), C-terminal subdomain"/>
    <property type="match status" value="1"/>
</dbReference>
<dbReference type="EMBL" id="KQ978184">
    <property type="protein sequence ID" value="KYM96577.1"/>
    <property type="molecule type" value="Genomic_DNA"/>
</dbReference>
<dbReference type="AlphaFoldDB" id="A0A151IAP4"/>
<evidence type="ECO:0000313" key="2">
    <source>
        <dbReference type="Proteomes" id="UP000078542"/>
    </source>
</evidence>
<protein>
    <submittedName>
        <fullName evidence="1">Heat shock cognate 71 kDa protein</fullName>
    </submittedName>
</protein>
<dbReference type="Proteomes" id="UP000078542">
    <property type="component" value="Unassembled WGS sequence"/>
</dbReference>
<evidence type="ECO:0000313" key="1">
    <source>
        <dbReference type="EMBL" id="KYM96577.1"/>
    </source>
</evidence>
<dbReference type="InterPro" id="IPR029048">
    <property type="entry name" value="HSP70_C_sf"/>
</dbReference>
<keyword evidence="2" id="KW-1185">Reference proteome</keyword>
<gene>
    <name evidence="1" type="ORF">ALC62_12757</name>
</gene>
<sequence length="87" mass="9944">MPIGGRVAAEEDFRQTCSRVILLQYKEHAGRTTLKIKINASDKEKVLFKCNEAISWLDASQSAKKKKFVDEQKELKTICNPIVTKLY</sequence>
<dbReference type="Gene3D" id="1.20.1270.10">
    <property type="match status" value="1"/>
</dbReference>